<dbReference type="PANTHER" id="PTHR30055:SF238">
    <property type="entry name" value="MYCOFACTOCIN BIOSYNTHESIS TRANSCRIPTIONAL REGULATOR MFTR-RELATED"/>
    <property type="match status" value="1"/>
</dbReference>
<dbReference type="EMBL" id="JAIBOA010000012">
    <property type="protein sequence ID" value="MBW8484662.1"/>
    <property type="molecule type" value="Genomic_DNA"/>
</dbReference>
<dbReference type="RefSeq" id="WP_220167894.1">
    <property type="nucleotide sequence ID" value="NZ_JAIBOA010000012.1"/>
</dbReference>
<comment type="caution">
    <text evidence="6">The sequence shown here is derived from an EMBL/GenBank/DDBJ whole genome shotgun (WGS) entry which is preliminary data.</text>
</comment>
<dbReference type="PROSITE" id="PS50977">
    <property type="entry name" value="HTH_TETR_2"/>
    <property type="match status" value="1"/>
</dbReference>
<evidence type="ECO:0000313" key="6">
    <source>
        <dbReference type="EMBL" id="MBW8484662.1"/>
    </source>
</evidence>
<sequence length="210" mass="22155">MSSERSGTTGRRGRKARETRAAMARAALELARERGVAAVAVEDVAERADVSRRTFSRYFGSKEDAVLDPLRADFDRINAALAARPPGEPPVAAYLGALRAWLADPDEPGWNRREGARELLELAFSEPALAAALRRIGTAAEEESIAIVAARLGVDGDRDPHPAVAVGAGAAALLAAARIWGRHPDADLAALVERAFAALADTTTPTDPTA</sequence>
<protein>
    <submittedName>
        <fullName evidence="6">TetR family transcriptional regulator</fullName>
    </submittedName>
</protein>
<evidence type="ECO:0000259" key="5">
    <source>
        <dbReference type="PROSITE" id="PS50977"/>
    </source>
</evidence>
<dbReference type="PRINTS" id="PR00455">
    <property type="entry name" value="HTHTETR"/>
</dbReference>
<evidence type="ECO:0000256" key="2">
    <source>
        <dbReference type="ARBA" id="ARBA00023125"/>
    </source>
</evidence>
<reference evidence="6 7" key="1">
    <citation type="submission" date="2021-07" db="EMBL/GenBank/DDBJ databases">
        <title>Actinomadura sp. PM05-2 isolated from lichen.</title>
        <authorList>
            <person name="Somphong A."/>
            <person name="Phongsopitanun W."/>
            <person name="Tanasupawat S."/>
            <person name="Peongsungnone V."/>
        </authorList>
    </citation>
    <scope>NUCLEOTIDE SEQUENCE [LARGE SCALE GENOMIC DNA]</scope>
    <source>
        <strain evidence="6 7">PM05-2</strain>
    </source>
</reference>
<accession>A0ABS7FYJ7</accession>
<dbReference type="Gene3D" id="1.10.10.60">
    <property type="entry name" value="Homeodomain-like"/>
    <property type="match status" value="1"/>
</dbReference>
<proteinExistence type="predicted"/>
<evidence type="ECO:0000256" key="4">
    <source>
        <dbReference type="PROSITE-ProRule" id="PRU00335"/>
    </source>
</evidence>
<evidence type="ECO:0000256" key="1">
    <source>
        <dbReference type="ARBA" id="ARBA00023015"/>
    </source>
</evidence>
<feature type="DNA-binding region" description="H-T-H motif" evidence="4">
    <location>
        <begin position="40"/>
        <end position="59"/>
    </location>
</feature>
<keyword evidence="2 4" id="KW-0238">DNA-binding</keyword>
<keyword evidence="1" id="KW-0805">Transcription regulation</keyword>
<dbReference type="Proteomes" id="UP000774570">
    <property type="component" value="Unassembled WGS sequence"/>
</dbReference>
<dbReference type="Pfam" id="PF17754">
    <property type="entry name" value="TetR_C_14"/>
    <property type="match status" value="1"/>
</dbReference>
<dbReference type="PANTHER" id="PTHR30055">
    <property type="entry name" value="HTH-TYPE TRANSCRIPTIONAL REGULATOR RUTR"/>
    <property type="match status" value="1"/>
</dbReference>
<evidence type="ECO:0000313" key="7">
    <source>
        <dbReference type="Proteomes" id="UP000774570"/>
    </source>
</evidence>
<keyword evidence="3" id="KW-0804">Transcription</keyword>
<dbReference type="Gene3D" id="1.10.357.10">
    <property type="entry name" value="Tetracycline Repressor, domain 2"/>
    <property type="match status" value="1"/>
</dbReference>
<feature type="domain" description="HTH tetR-type" evidence="5">
    <location>
        <begin position="17"/>
        <end position="77"/>
    </location>
</feature>
<dbReference type="InterPro" id="IPR041347">
    <property type="entry name" value="MftR_C"/>
</dbReference>
<dbReference type="SUPFAM" id="SSF46689">
    <property type="entry name" value="Homeodomain-like"/>
    <property type="match status" value="1"/>
</dbReference>
<evidence type="ECO:0000256" key="3">
    <source>
        <dbReference type="ARBA" id="ARBA00023163"/>
    </source>
</evidence>
<organism evidence="6 7">
    <name type="scientific">Actinomadura parmotrematis</name>
    <dbReference type="NCBI Taxonomy" id="2864039"/>
    <lineage>
        <taxon>Bacteria</taxon>
        <taxon>Bacillati</taxon>
        <taxon>Actinomycetota</taxon>
        <taxon>Actinomycetes</taxon>
        <taxon>Streptosporangiales</taxon>
        <taxon>Thermomonosporaceae</taxon>
        <taxon>Actinomadura</taxon>
    </lineage>
</organism>
<dbReference type="InterPro" id="IPR009057">
    <property type="entry name" value="Homeodomain-like_sf"/>
</dbReference>
<keyword evidence="7" id="KW-1185">Reference proteome</keyword>
<dbReference type="InterPro" id="IPR050109">
    <property type="entry name" value="HTH-type_TetR-like_transc_reg"/>
</dbReference>
<dbReference type="InterPro" id="IPR001647">
    <property type="entry name" value="HTH_TetR"/>
</dbReference>
<gene>
    <name evidence="6" type="ORF">K1Y72_19920</name>
</gene>
<dbReference type="Pfam" id="PF00440">
    <property type="entry name" value="TetR_N"/>
    <property type="match status" value="1"/>
</dbReference>
<name>A0ABS7FYJ7_9ACTN</name>